<dbReference type="EMBL" id="BHYL01000253">
    <property type="protein sequence ID" value="GCD21246.1"/>
    <property type="molecule type" value="Genomic_DNA"/>
</dbReference>
<organism evidence="2 3">
    <name type="scientific">Cellulomonas algicola</name>
    <dbReference type="NCBI Taxonomy" id="2071633"/>
    <lineage>
        <taxon>Bacteria</taxon>
        <taxon>Bacillati</taxon>
        <taxon>Actinomycetota</taxon>
        <taxon>Actinomycetes</taxon>
        <taxon>Micrococcales</taxon>
        <taxon>Cellulomonadaceae</taxon>
        <taxon>Cellulomonas</taxon>
    </lineage>
</organism>
<comment type="caution">
    <text evidence="2">The sequence shown here is derived from an EMBL/GenBank/DDBJ whole genome shotgun (WGS) entry which is preliminary data.</text>
</comment>
<evidence type="ECO:0000313" key="2">
    <source>
        <dbReference type="EMBL" id="GCD21246.1"/>
    </source>
</evidence>
<gene>
    <name evidence="2" type="ORF">CTKZ_28080</name>
</gene>
<sequence length="178" mass="18409">MADPFVAEIRMFAGNFAPKGWALCNGQLMPISQNTALFSLLGTTYGGDGRSTFGLPDLQGRSPVHHGQGPGLQHVVLGEQLGSQTVTLLESEMPVHGHPVATLPDGTRGTTGNPSGAAWATSRLGRVTEELYGSGPGALTMSPGALAVTGGGQPHDNLPPYLVLTFIIALQGIFPPRG</sequence>
<dbReference type="RefSeq" id="WP_124343758.1">
    <property type="nucleotide sequence ID" value="NZ_BHYL01000253.1"/>
</dbReference>
<name>A0A401V2Y3_9CELL</name>
<evidence type="ECO:0000259" key="1">
    <source>
        <dbReference type="Pfam" id="PF07484"/>
    </source>
</evidence>
<proteinExistence type="predicted"/>
<reference evidence="2 3" key="1">
    <citation type="submission" date="2018-11" db="EMBL/GenBank/DDBJ databases">
        <title>Draft genome sequence of Cellulomonas takizawaensis strain TKZ-21.</title>
        <authorList>
            <person name="Yamamura H."/>
            <person name="Hayashi T."/>
            <person name="Hamada M."/>
            <person name="Serisawa Y."/>
            <person name="Matsuyama K."/>
            <person name="Nakagawa Y."/>
            <person name="Otoguro M."/>
            <person name="Yanagida F."/>
            <person name="Hayakawa M."/>
        </authorList>
    </citation>
    <scope>NUCLEOTIDE SEQUENCE [LARGE SCALE GENOMIC DNA]</scope>
    <source>
        <strain evidence="2 3">TKZ-21</strain>
    </source>
</reference>
<dbReference type="SUPFAM" id="SSF88874">
    <property type="entry name" value="Receptor-binding domain of short tail fibre protein gp12"/>
    <property type="match status" value="1"/>
</dbReference>
<dbReference type="InterPro" id="IPR037053">
    <property type="entry name" value="Phage_tail_collar_dom_sf"/>
</dbReference>
<dbReference type="Proteomes" id="UP000288246">
    <property type="component" value="Unassembled WGS sequence"/>
</dbReference>
<dbReference type="OrthoDB" id="9810174at2"/>
<evidence type="ECO:0000313" key="3">
    <source>
        <dbReference type="Proteomes" id="UP000288246"/>
    </source>
</evidence>
<dbReference type="Pfam" id="PF07484">
    <property type="entry name" value="Collar"/>
    <property type="match status" value="1"/>
</dbReference>
<dbReference type="AlphaFoldDB" id="A0A401V2Y3"/>
<accession>A0A401V2Y3</accession>
<dbReference type="Gene3D" id="3.90.1340.10">
    <property type="entry name" value="Phage tail collar domain"/>
    <property type="match status" value="1"/>
</dbReference>
<feature type="domain" description="Phage tail collar" evidence="1">
    <location>
        <begin position="8"/>
        <end position="63"/>
    </location>
</feature>
<keyword evidence="3" id="KW-1185">Reference proteome</keyword>
<protein>
    <submittedName>
        <fullName evidence="2">Tail Collar domain-containing protein</fullName>
    </submittedName>
</protein>
<dbReference type="InterPro" id="IPR011083">
    <property type="entry name" value="Phage_tail_collar_dom"/>
</dbReference>